<sequence>MADRRKIIYYKDELNDEFSTAVIVPRKIDETWNYGGRGFCWNLIHFFIYRVIAVPVAWSYLKLKFSHKIVNRQVLRPYKKQAFFVYANHTNVFADPLVPTFVCWPKDAMVIVHPNNVSIPVLGRFLPYVGALPLPDNLKAGRNFMETIKFHVSKKRAIMIYPEAHIWPFYTKIRGFLDSSFKYPVEYNTPVFCFTNVYKKRRFSKNPKMVTYVDGPFFADENLSPKEKRRSLRNQVFETMCERSKLNEVELIKYEKLENTEQ</sequence>
<feature type="transmembrane region" description="Helical" evidence="1">
    <location>
        <begin position="43"/>
        <end position="61"/>
    </location>
</feature>
<dbReference type="OrthoDB" id="1841587at2"/>
<evidence type="ECO:0000259" key="2">
    <source>
        <dbReference type="Pfam" id="PF01553"/>
    </source>
</evidence>
<gene>
    <name evidence="3" type="ORF">SAMN02745152_01308</name>
</gene>
<proteinExistence type="predicted"/>
<dbReference type="STRING" id="225004.SAMN02745152_01308"/>
<protein>
    <submittedName>
        <fullName evidence="3">1-acyl-sn-glycerol-3-phosphate acyltransferase</fullName>
    </submittedName>
</protein>
<evidence type="ECO:0000313" key="3">
    <source>
        <dbReference type="EMBL" id="SJZ82269.1"/>
    </source>
</evidence>
<feature type="domain" description="Phospholipid/glycerol acyltransferase" evidence="2">
    <location>
        <begin position="80"/>
        <end position="182"/>
    </location>
</feature>
<evidence type="ECO:0000313" key="4">
    <source>
        <dbReference type="Proteomes" id="UP000190395"/>
    </source>
</evidence>
<evidence type="ECO:0000256" key="1">
    <source>
        <dbReference type="SAM" id="Phobius"/>
    </source>
</evidence>
<keyword evidence="1" id="KW-0472">Membrane</keyword>
<dbReference type="RefSeq" id="WP_078931054.1">
    <property type="nucleotide sequence ID" value="NZ_FUXC01000007.1"/>
</dbReference>
<reference evidence="3 4" key="1">
    <citation type="submission" date="2017-02" db="EMBL/GenBank/DDBJ databases">
        <authorList>
            <person name="Peterson S.W."/>
        </authorList>
    </citation>
    <scope>NUCLEOTIDE SEQUENCE [LARGE SCALE GENOMIC DNA]</scope>
    <source>
        <strain evidence="3 4">ATCC BAA-909</strain>
    </source>
</reference>
<keyword evidence="1" id="KW-1133">Transmembrane helix</keyword>
<keyword evidence="3" id="KW-0808">Transferase</keyword>
<accession>A0A1T4NSJ1</accession>
<dbReference type="InterPro" id="IPR002123">
    <property type="entry name" value="Plipid/glycerol_acylTrfase"/>
</dbReference>
<dbReference type="AlphaFoldDB" id="A0A1T4NSJ1"/>
<name>A0A1T4NSJ1_9SPIR</name>
<dbReference type="GO" id="GO:0016746">
    <property type="term" value="F:acyltransferase activity"/>
    <property type="evidence" value="ECO:0007669"/>
    <property type="project" value="UniProtKB-KW"/>
</dbReference>
<organism evidence="3 4">
    <name type="scientific">Treponema berlinense</name>
    <dbReference type="NCBI Taxonomy" id="225004"/>
    <lineage>
        <taxon>Bacteria</taxon>
        <taxon>Pseudomonadati</taxon>
        <taxon>Spirochaetota</taxon>
        <taxon>Spirochaetia</taxon>
        <taxon>Spirochaetales</taxon>
        <taxon>Treponemataceae</taxon>
        <taxon>Treponema</taxon>
    </lineage>
</organism>
<dbReference type="SUPFAM" id="SSF69593">
    <property type="entry name" value="Glycerol-3-phosphate (1)-acyltransferase"/>
    <property type="match status" value="1"/>
</dbReference>
<dbReference type="GeneID" id="303367546"/>
<keyword evidence="3" id="KW-0012">Acyltransferase</keyword>
<dbReference type="EMBL" id="FUXC01000007">
    <property type="protein sequence ID" value="SJZ82269.1"/>
    <property type="molecule type" value="Genomic_DNA"/>
</dbReference>
<dbReference type="Pfam" id="PF01553">
    <property type="entry name" value="Acyltransferase"/>
    <property type="match status" value="1"/>
</dbReference>
<keyword evidence="1" id="KW-0812">Transmembrane</keyword>
<keyword evidence="4" id="KW-1185">Reference proteome</keyword>
<dbReference type="Proteomes" id="UP000190395">
    <property type="component" value="Unassembled WGS sequence"/>
</dbReference>